<dbReference type="EMBL" id="JAWPFE010000014">
    <property type="protein sequence ID" value="MDW2892833.1"/>
    <property type="molecule type" value="Genomic_DNA"/>
</dbReference>
<organism evidence="2 5">
    <name type="scientific">Mesomycoplasma ovipneumoniae</name>
    <dbReference type="NCBI Taxonomy" id="29562"/>
    <lineage>
        <taxon>Bacteria</taxon>
        <taxon>Bacillati</taxon>
        <taxon>Mycoplasmatota</taxon>
        <taxon>Mycoplasmoidales</taxon>
        <taxon>Metamycoplasmataceae</taxon>
        <taxon>Mesomycoplasma</taxon>
    </lineage>
</organism>
<evidence type="ECO:0000313" key="4">
    <source>
        <dbReference type="Proteomes" id="UP001275471"/>
    </source>
</evidence>
<evidence type="ECO:0000256" key="1">
    <source>
        <dbReference type="SAM" id="Phobius"/>
    </source>
</evidence>
<dbReference type="AlphaFoldDB" id="A0AAJ2P5H2"/>
<name>A0AAJ2P5H2_9BACT</name>
<keyword evidence="1" id="KW-0812">Transmembrane</keyword>
<dbReference type="Proteomes" id="UP001281777">
    <property type="component" value="Unassembled WGS sequence"/>
</dbReference>
<dbReference type="EMBL" id="JAWPFF010000012">
    <property type="protein sequence ID" value="MDW2908586.1"/>
    <property type="molecule type" value="Genomic_DNA"/>
</dbReference>
<keyword evidence="1" id="KW-0472">Membrane</keyword>
<dbReference type="Proteomes" id="UP001275471">
    <property type="component" value="Unassembled WGS sequence"/>
</dbReference>
<reference evidence="2 4" key="1">
    <citation type="submission" date="2023-10" db="EMBL/GenBank/DDBJ databases">
        <title>Genome sequences of Mycoplasma ovipneumoniae isolated from goats.</title>
        <authorList>
            <person name="Spergser J."/>
        </authorList>
    </citation>
    <scope>NUCLEOTIDE SEQUENCE</scope>
    <source>
        <strain evidence="3 4">1N</strain>
        <strain evidence="2">5N</strain>
    </source>
</reference>
<sequence length="340" mass="41398">MSIINYTTKSKNTTKKNKKIFYSNSSYLFFVFWVIRDFEFKKKGQKCKFLDVRQIWQKLNANWESKTWNMKTIYKILTFLVKENIIETQKISSRLIVINVLDLKKYYIPKKVLDLSINSQKLLSSNYLKVYQYLKNLAIGNFKLNNWKNSNYWVENSYTYFQNLGLSNETISKALKWFSENNIPIQFENKTMSKKLIHSVNLDKNTYYKAVKYEKQLISISLKSIQKNLYRKFQNNKVYFWSKNIFDWQVTKTIVVKFKKIYEYVIKRPCYLLRKTKNGLSYLPCWCKNKGAHWKINSEKPKWKWKPFYQDKRLIVRLQGRYYWYKIMQSYNSKLLVLRS</sequence>
<keyword evidence="4" id="KW-1185">Reference proteome</keyword>
<evidence type="ECO:0000313" key="3">
    <source>
        <dbReference type="EMBL" id="MDW2908586.1"/>
    </source>
</evidence>
<proteinExistence type="predicted"/>
<evidence type="ECO:0000313" key="5">
    <source>
        <dbReference type="Proteomes" id="UP001281777"/>
    </source>
</evidence>
<evidence type="ECO:0000313" key="2">
    <source>
        <dbReference type="EMBL" id="MDW2892833.1"/>
    </source>
</evidence>
<gene>
    <name evidence="3" type="ORF">R7V75_02505</name>
    <name evidence="2" type="ORF">R7W54_02500</name>
</gene>
<comment type="caution">
    <text evidence="2">The sequence shown here is derived from an EMBL/GenBank/DDBJ whole genome shotgun (WGS) entry which is preliminary data.</text>
</comment>
<protein>
    <submittedName>
        <fullName evidence="2">Uncharacterized protein</fullName>
    </submittedName>
</protein>
<feature type="transmembrane region" description="Helical" evidence="1">
    <location>
        <begin position="20"/>
        <end position="38"/>
    </location>
</feature>
<dbReference type="RefSeq" id="WP_318051956.1">
    <property type="nucleotide sequence ID" value="NZ_JAWPEW010000001.1"/>
</dbReference>
<keyword evidence="1" id="KW-1133">Transmembrane helix</keyword>
<accession>A0AAJ2P5H2</accession>